<dbReference type="Gene3D" id="3.30.559.30">
    <property type="entry name" value="Nonribosomal peptide synthetase, condensation domain"/>
    <property type="match status" value="1"/>
</dbReference>
<dbReference type="PANTHER" id="PTHR48081:SF8">
    <property type="entry name" value="ALPHA_BETA HYDROLASE FOLD-3 DOMAIN-CONTAINING PROTEIN-RELATED"/>
    <property type="match status" value="1"/>
</dbReference>
<dbReference type="InterPro" id="IPR023213">
    <property type="entry name" value="CAT-like_dom_sf"/>
</dbReference>
<dbReference type="AlphaFoldDB" id="A0A1M7BTY2"/>
<dbReference type="Pfam" id="PF07859">
    <property type="entry name" value="Abhydrolase_3"/>
    <property type="match status" value="1"/>
</dbReference>
<keyword evidence="4" id="KW-1185">Reference proteome</keyword>
<dbReference type="InterPro" id="IPR013094">
    <property type="entry name" value="AB_hydrolase_3"/>
</dbReference>
<sequence>MSITSVIIRKQLTKYKYVMANRSLESCRSKQDLLGRLLKIPRRNKVTICYRSFSLFKGAMVIPKNEAKKGVLLYLHGGGYICGGMDYATSVGTILSVKCSIRVFCAAYRLAPEHKFPAALEDGLTAYQYLISSGYKPEQIILCGESTGGGLVYSLGLRIKKEKLPLPGGIISISPWSDLTLSGASYKFNKDAYPIMTKEQLEFYADCYAIDRDNPYVSPLFGEFQNFPPSLIFVGENEIMLDDANRLHEKLLSDKCESRLIVAQGMWHGYILYCLKENRCDFKEINSFLTDRLPGERSLLWMRLDNAAKIFPATYRRNNNHVFRLSATLTEEVDNTFLQSALDATVKRFPTIAVRLRRGLFWYYLEEIVMAPEIQEERAYPLAKMPFENIRKCAFRVLVYQNRIAVEFFHALTDGNGGLIFLKTLVAEYLKQRYTIEIPAVNGVLNCSEAATEQEKQDSFQKYAGTVTKSRAADNSYRLSGTNENEGYLNATTFLLDTKELLNAAKRQGVTLTVFVAAVLIKACYEIQNETVPLKKQKPLKLLIPVNLRKLFYSKSLRNFVLYVTPGINPQMGKWSLEEICKSIHHQMGLLVNKKEMAAMITANVRVEQLIVLRIIPLFLKNLVMKIAYNLVNEGKNCLALSNLGVVCLPDEMQNYIERFDFMLGASPQDVYNCGVISLGNLLCLNFVRSIKEPILEQKVYSILKMQGVNVKAEGNRR</sequence>
<dbReference type="GO" id="GO:0016787">
    <property type="term" value="F:hydrolase activity"/>
    <property type="evidence" value="ECO:0007669"/>
    <property type="project" value="UniProtKB-KW"/>
</dbReference>
<dbReference type="SUPFAM" id="SSF53474">
    <property type="entry name" value="alpha/beta-Hydrolases"/>
    <property type="match status" value="1"/>
</dbReference>
<dbReference type="PANTHER" id="PTHR48081">
    <property type="entry name" value="AB HYDROLASE SUPERFAMILY PROTEIN C4A8.06C"/>
    <property type="match status" value="1"/>
</dbReference>
<evidence type="ECO:0000313" key="4">
    <source>
        <dbReference type="Proteomes" id="UP000184386"/>
    </source>
</evidence>
<dbReference type="Gene3D" id="3.40.50.1820">
    <property type="entry name" value="alpha/beta hydrolase"/>
    <property type="match status" value="1"/>
</dbReference>
<dbReference type="Proteomes" id="UP000184386">
    <property type="component" value="Unassembled WGS sequence"/>
</dbReference>
<feature type="domain" description="Alpha/beta hydrolase fold-3" evidence="2">
    <location>
        <begin position="72"/>
        <end position="271"/>
    </location>
</feature>
<accession>A0A1M7BTY2</accession>
<evidence type="ECO:0000256" key="1">
    <source>
        <dbReference type="ARBA" id="ARBA00022801"/>
    </source>
</evidence>
<dbReference type="STRING" id="1121322.SAMN02745136_05246"/>
<keyword evidence="1" id="KW-0378">Hydrolase</keyword>
<dbReference type="InterPro" id="IPR029058">
    <property type="entry name" value="AB_hydrolase_fold"/>
</dbReference>
<dbReference type="EMBL" id="FRAC01000039">
    <property type="protein sequence ID" value="SHL58488.1"/>
    <property type="molecule type" value="Genomic_DNA"/>
</dbReference>
<evidence type="ECO:0000259" key="2">
    <source>
        <dbReference type="Pfam" id="PF07859"/>
    </source>
</evidence>
<gene>
    <name evidence="3" type="ORF">SAMN02745136_05246</name>
</gene>
<name>A0A1M7BTY2_9FIRM</name>
<dbReference type="Gene3D" id="3.30.559.10">
    <property type="entry name" value="Chloramphenicol acetyltransferase-like domain"/>
    <property type="match status" value="1"/>
</dbReference>
<evidence type="ECO:0000313" key="3">
    <source>
        <dbReference type="EMBL" id="SHL58488.1"/>
    </source>
</evidence>
<organism evidence="3 4">
    <name type="scientific">Anaerocolumna jejuensis DSM 15929</name>
    <dbReference type="NCBI Taxonomy" id="1121322"/>
    <lineage>
        <taxon>Bacteria</taxon>
        <taxon>Bacillati</taxon>
        <taxon>Bacillota</taxon>
        <taxon>Clostridia</taxon>
        <taxon>Lachnospirales</taxon>
        <taxon>Lachnospiraceae</taxon>
        <taxon>Anaerocolumna</taxon>
    </lineage>
</organism>
<dbReference type="InterPro" id="IPR050300">
    <property type="entry name" value="GDXG_lipolytic_enzyme"/>
</dbReference>
<reference evidence="3 4" key="1">
    <citation type="submission" date="2016-11" db="EMBL/GenBank/DDBJ databases">
        <authorList>
            <person name="Jaros S."/>
            <person name="Januszkiewicz K."/>
            <person name="Wedrychowicz H."/>
        </authorList>
    </citation>
    <scope>NUCLEOTIDE SEQUENCE [LARGE SCALE GENOMIC DNA]</scope>
    <source>
        <strain evidence="3 4">DSM 15929</strain>
    </source>
</reference>
<protein>
    <submittedName>
        <fullName evidence="3">Acetyl esterase/lipase</fullName>
    </submittedName>
</protein>
<proteinExistence type="predicted"/>